<dbReference type="EC" id="5.4.2.10" evidence="7 9"/>
<evidence type="ECO:0000256" key="8">
    <source>
        <dbReference type="ARBA" id="ARBA00068193"/>
    </source>
</evidence>
<dbReference type="EMBL" id="DWWM01000010">
    <property type="protein sequence ID" value="HJC35876.1"/>
    <property type="molecule type" value="Genomic_DNA"/>
</dbReference>
<reference evidence="16" key="2">
    <citation type="submission" date="2021-04" db="EMBL/GenBank/DDBJ databases">
        <authorList>
            <person name="Gilroy R."/>
        </authorList>
    </citation>
    <scope>NUCLEOTIDE SEQUENCE</scope>
    <source>
        <strain evidence="16">CHK187-11901</strain>
    </source>
</reference>
<dbReference type="PROSITE" id="PS00710">
    <property type="entry name" value="PGM_PMM"/>
    <property type="match status" value="1"/>
</dbReference>
<dbReference type="GO" id="GO:0000287">
    <property type="term" value="F:magnesium ion binding"/>
    <property type="evidence" value="ECO:0007669"/>
    <property type="project" value="UniProtKB-UniRule"/>
</dbReference>
<dbReference type="NCBIfam" id="TIGR01455">
    <property type="entry name" value="glmM"/>
    <property type="match status" value="1"/>
</dbReference>
<dbReference type="Pfam" id="PF00408">
    <property type="entry name" value="PGM_PMM_IV"/>
    <property type="match status" value="1"/>
</dbReference>
<dbReference type="GO" id="GO:0006048">
    <property type="term" value="P:UDP-N-acetylglucosamine biosynthetic process"/>
    <property type="evidence" value="ECO:0007669"/>
    <property type="project" value="TreeGrafter"/>
</dbReference>
<keyword evidence="3 9" id="KW-0479">Metal-binding</keyword>
<dbReference type="InterPro" id="IPR016066">
    <property type="entry name" value="A-D-PHexomutase_CS"/>
</dbReference>
<dbReference type="PANTHER" id="PTHR42946">
    <property type="entry name" value="PHOSPHOHEXOSE MUTASE"/>
    <property type="match status" value="1"/>
</dbReference>
<reference evidence="16" key="1">
    <citation type="journal article" date="2021" name="PeerJ">
        <title>Extensive microbial diversity within the chicken gut microbiome revealed by metagenomics and culture.</title>
        <authorList>
            <person name="Gilroy R."/>
            <person name="Ravi A."/>
            <person name="Getino M."/>
            <person name="Pursley I."/>
            <person name="Horton D.L."/>
            <person name="Alikhan N.F."/>
            <person name="Baker D."/>
            <person name="Gharbi K."/>
            <person name="Hall N."/>
            <person name="Watson M."/>
            <person name="Adriaenssens E.M."/>
            <person name="Foster-Nyarko E."/>
            <person name="Jarju S."/>
            <person name="Secka A."/>
            <person name="Antonio M."/>
            <person name="Oren A."/>
            <person name="Chaudhuri R.R."/>
            <person name="La Ragione R."/>
            <person name="Hildebrand F."/>
            <person name="Pallen M.J."/>
        </authorList>
    </citation>
    <scope>NUCLEOTIDE SEQUENCE</scope>
    <source>
        <strain evidence="16">CHK187-11901</strain>
    </source>
</reference>
<feature type="domain" description="Alpha-D-phosphohexomutase alpha/beta/alpha" evidence="15">
    <location>
        <begin position="255"/>
        <end position="363"/>
    </location>
</feature>
<keyword evidence="2 9" id="KW-0597">Phosphoprotein</keyword>
<evidence type="ECO:0000313" key="16">
    <source>
        <dbReference type="EMBL" id="HJC35876.1"/>
    </source>
</evidence>
<evidence type="ECO:0000256" key="1">
    <source>
        <dbReference type="ARBA" id="ARBA00010231"/>
    </source>
</evidence>
<feature type="domain" description="Alpha-D-phosphohexomutase alpha/beta/alpha" evidence="14">
    <location>
        <begin position="161"/>
        <end position="251"/>
    </location>
</feature>
<dbReference type="InterPro" id="IPR050060">
    <property type="entry name" value="Phosphoglucosamine_mutase"/>
</dbReference>
<dbReference type="HAMAP" id="MF_01554_B">
    <property type="entry name" value="GlmM_B"/>
    <property type="match status" value="1"/>
</dbReference>
<evidence type="ECO:0000256" key="7">
    <source>
        <dbReference type="ARBA" id="ARBA00066330"/>
    </source>
</evidence>
<evidence type="ECO:0000259" key="14">
    <source>
        <dbReference type="Pfam" id="PF02879"/>
    </source>
</evidence>
<dbReference type="Pfam" id="PF02879">
    <property type="entry name" value="PGM_PMM_II"/>
    <property type="match status" value="1"/>
</dbReference>
<dbReference type="Gene3D" id="3.40.120.10">
    <property type="entry name" value="Alpha-D-Glucose-1,6-Bisphosphate, subunit A, domain 3"/>
    <property type="match status" value="3"/>
</dbReference>
<dbReference type="SUPFAM" id="SSF53738">
    <property type="entry name" value="Phosphoglucomutase, first 3 domains"/>
    <property type="match status" value="3"/>
</dbReference>
<organism evidence="16 17">
    <name type="scientific">Candidatus Merdibacter merdavium</name>
    <dbReference type="NCBI Taxonomy" id="2838692"/>
    <lineage>
        <taxon>Bacteria</taxon>
        <taxon>Bacillati</taxon>
        <taxon>Bacillota</taxon>
        <taxon>Erysipelotrichia</taxon>
        <taxon>Erysipelotrichales</taxon>
        <taxon>Erysipelotrichaceae</taxon>
        <taxon>Merdibacter</taxon>
    </lineage>
</organism>
<dbReference type="PANTHER" id="PTHR42946:SF1">
    <property type="entry name" value="PHOSPHOGLUCOMUTASE (ALPHA-D-GLUCOSE-1,6-BISPHOSPHATE-DEPENDENT)"/>
    <property type="match status" value="1"/>
</dbReference>
<keyword evidence="5 9" id="KW-0413">Isomerase</keyword>
<dbReference type="FunFam" id="3.40.120.10:FF:000002">
    <property type="entry name" value="Phosphoglucosamine mutase"/>
    <property type="match status" value="1"/>
</dbReference>
<evidence type="ECO:0000256" key="5">
    <source>
        <dbReference type="ARBA" id="ARBA00023235"/>
    </source>
</evidence>
<feature type="modified residue" description="Phosphoserine" evidence="9">
    <location>
        <position position="99"/>
    </location>
</feature>
<evidence type="ECO:0000313" key="17">
    <source>
        <dbReference type="Proteomes" id="UP000823896"/>
    </source>
</evidence>
<evidence type="ECO:0000256" key="4">
    <source>
        <dbReference type="ARBA" id="ARBA00022842"/>
    </source>
</evidence>
<evidence type="ECO:0000256" key="6">
    <source>
        <dbReference type="ARBA" id="ARBA00050364"/>
    </source>
</evidence>
<dbReference type="Pfam" id="PF02878">
    <property type="entry name" value="PGM_PMM_I"/>
    <property type="match status" value="1"/>
</dbReference>
<comment type="caution">
    <text evidence="16">The sequence shown here is derived from an EMBL/GenBank/DDBJ whole genome shotgun (WGS) entry which is preliminary data.</text>
</comment>
<dbReference type="InterPro" id="IPR016055">
    <property type="entry name" value="A-D-PHexomutase_a/b/a-I/II/III"/>
</dbReference>
<dbReference type="InterPro" id="IPR006352">
    <property type="entry name" value="GlmM_bact"/>
</dbReference>
<comment type="cofactor">
    <cofactor evidence="9">
        <name>Mg(2+)</name>
        <dbReference type="ChEBI" id="CHEBI:18420"/>
    </cofactor>
    <text evidence="9">Binds 1 Mg(2+) ion per subunit.</text>
</comment>
<evidence type="ECO:0000259" key="13">
    <source>
        <dbReference type="Pfam" id="PF02878"/>
    </source>
</evidence>
<feature type="binding site" evidence="9">
    <location>
        <position position="240"/>
    </location>
    <ligand>
        <name>Mg(2+)</name>
        <dbReference type="ChEBI" id="CHEBI:18420"/>
    </ligand>
</feature>
<dbReference type="PRINTS" id="PR00509">
    <property type="entry name" value="PGMPMM"/>
</dbReference>
<dbReference type="CDD" id="cd05802">
    <property type="entry name" value="GlmM"/>
    <property type="match status" value="1"/>
</dbReference>
<comment type="PTM">
    <text evidence="9">Activated by phosphorylation.</text>
</comment>
<dbReference type="InterPro" id="IPR005846">
    <property type="entry name" value="A-D-PHexomutase_a/b/a-III"/>
</dbReference>
<protein>
    <recommendedName>
        <fullName evidence="8 9">Phosphoglucosamine mutase</fullName>
        <ecNumber evidence="7 9">5.4.2.10</ecNumber>
    </recommendedName>
</protein>
<comment type="catalytic activity">
    <reaction evidence="6 9 11">
        <text>alpha-D-glucosamine 1-phosphate = D-glucosamine 6-phosphate</text>
        <dbReference type="Rhea" id="RHEA:23424"/>
        <dbReference type="ChEBI" id="CHEBI:58516"/>
        <dbReference type="ChEBI" id="CHEBI:58725"/>
        <dbReference type="EC" id="5.4.2.10"/>
    </reaction>
</comment>
<evidence type="ECO:0000256" key="11">
    <source>
        <dbReference type="RuleBase" id="RU004327"/>
    </source>
</evidence>
<dbReference type="InterPro" id="IPR005841">
    <property type="entry name" value="Alpha-D-phosphohexomutase_SF"/>
</dbReference>
<dbReference type="InterPro" id="IPR005843">
    <property type="entry name" value="A-D-PHexomutase_C"/>
</dbReference>
<dbReference type="InterPro" id="IPR005844">
    <property type="entry name" value="A-D-PHexomutase_a/b/a-I"/>
</dbReference>
<feature type="active site" description="Phosphoserine intermediate" evidence="9">
    <location>
        <position position="99"/>
    </location>
</feature>
<accession>A0A9D2NQW5</accession>
<feature type="binding site" description="via phosphate group" evidence="9">
    <location>
        <position position="99"/>
    </location>
    <ligand>
        <name>Mg(2+)</name>
        <dbReference type="ChEBI" id="CHEBI:18420"/>
    </ligand>
</feature>
<evidence type="ECO:0000256" key="3">
    <source>
        <dbReference type="ARBA" id="ARBA00022723"/>
    </source>
</evidence>
<gene>
    <name evidence="9" type="primary">glmM</name>
    <name evidence="16" type="ORF">H9702_01945</name>
</gene>
<dbReference type="SUPFAM" id="SSF55957">
    <property type="entry name" value="Phosphoglucomutase, C-terminal domain"/>
    <property type="match status" value="1"/>
</dbReference>
<dbReference type="InterPro" id="IPR036900">
    <property type="entry name" value="A-D-PHexomutase_C_sf"/>
</dbReference>
<dbReference type="GO" id="GO:0009252">
    <property type="term" value="P:peptidoglycan biosynthetic process"/>
    <property type="evidence" value="ECO:0007669"/>
    <property type="project" value="TreeGrafter"/>
</dbReference>
<evidence type="ECO:0000259" key="12">
    <source>
        <dbReference type="Pfam" id="PF00408"/>
    </source>
</evidence>
<sequence length="444" mass="49117">MGKYFGTDGARGRVNETLTLDMAVRIGRYLGWHYGKDKQARIVIGKDTRLSGDMFEMGLAAGATSTGADVYLLGICPTPSVSCLVRSEGFDCGVMVSASHNPYYDNGIKLFNSEGCKMNPEIELAIEKYIDKETEVPSALNEHVGRVIPWHEGLKIYEDWLKEIVNVDLAGMRIALDLANGSATATAAQTLRELGAQVDVIHGEPDGVNINTECGSTHPESLQRMVREGHYDVGFAFDGDADRLIAVDEEGNLFNGDYILYTCGRYMKKKRRLAHNMVVTTVMANLGLYHALRDNAIDYEQTAVGDKYVFECMQSKGYSIGGEQSGHIIFLEHAVTGDGLLTALKLLEIMCDERKSLKELGADLFIYPQLLVNVEVKDKNRTMADEGLKAKIAEVEAQLGDEGRILVRPSGTEPLVRVMAEARSDELCHDYVYQIVDFIQENHL</sequence>
<feature type="domain" description="Alpha-D-phosphohexomutase C-terminal" evidence="12">
    <location>
        <begin position="371"/>
        <end position="436"/>
    </location>
</feature>
<comment type="similarity">
    <text evidence="1 9 10">Belongs to the phosphohexose mutase family.</text>
</comment>
<evidence type="ECO:0000256" key="9">
    <source>
        <dbReference type="HAMAP-Rule" id="MF_01554"/>
    </source>
</evidence>
<comment type="function">
    <text evidence="9 11">Catalyzes the conversion of glucosamine-6-phosphate to glucosamine-1-phosphate.</text>
</comment>
<dbReference type="GO" id="GO:0005829">
    <property type="term" value="C:cytosol"/>
    <property type="evidence" value="ECO:0007669"/>
    <property type="project" value="TreeGrafter"/>
</dbReference>
<evidence type="ECO:0000259" key="15">
    <source>
        <dbReference type="Pfam" id="PF02880"/>
    </source>
</evidence>
<keyword evidence="4 9" id="KW-0460">Magnesium</keyword>
<proteinExistence type="inferred from homology"/>
<dbReference type="GO" id="GO:0004615">
    <property type="term" value="F:phosphomannomutase activity"/>
    <property type="evidence" value="ECO:0007669"/>
    <property type="project" value="TreeGrafter"/>
</dbReference>
<dbReference type="GO" id="GO:0005975">
    <property type="term" value="P:carbohydrate metabolic process"/>
    <property type="evidence" value="ECO:0007669"/>
    <property type="project" value="InterPro"/>
</dbReference>
<feature type="domain" description="Alpha-D-phosphohexomutase alpha/beta/alpha" evidence="13">
    <location>
        <begin position="3"/>
        <end position="135"/>
    </location>
</feature>
<feature type="binding site" evidence="9">
    <location>
        <position position="242"/>
    </location>
    <ligand>
        <name>Mg(2+)</name>
        <dbReference type="ChEBI" id="CHEBI:18420"/>
    </ligand>
</feature>
<evidence type="ECO:0000256" key="2">
    <source>
        <dbReference type="ARBA" id="ARBA00022553"/>
    </source>
</evidence>
<dbReference type="Proteomes" id="UP000823896">
    <property type="component" value="Unassembled WGS sequence"/>
</dbReference>
<dbReference type="FunFam" id="3.30.310.50:FF:000001">
    <property type="entry name" value="Phosphoglucosamine mutase"/>
    <property type="match status" value="1"/>
</dbReference>
<dbReference type="Pfam" id="PF02880">
    <property type="entry name" value="PGM_PMM_III"/>
    <property type="match status" value="1"/>
</dbReference>
<dbReference type="GO" id="GO:0008966">
    <property type="term" value="F:phosphoglucosamine mutase activity"/>
    <property type="evidence" value="ECO:0007669"/>
    <property type="project" value="UniProtKB-UniRule"/>
</dbReference>
<dbReference type="InterPro" id="IPR005845">
    <property type="entry name" value="A-D-PHexomutase_a/b/a-II"/>
</dbReference>
<evidence type="ECO:0000256" key="10">
    <source>
        <dbReference type="RuleBase" id="RU004326"/>
    </source>
</evidence>
<dbReference type="AlphaFoldDB" id="A0A9D2NQW5"/>
<name>A0A9D2NQW5_9FIRM</name>
<dbReference type="Gene3D" id="3.30.310.50">
    <property type="entry name" value="Alpha-D-phosphohexomutase, C-terminal domain"/>
    <property type="match status" value="1"/>
</dbReference>
<feature type="binding site" evidence="9">
    <location>
        <position position="238"/>
    </location>
    <ligand>
        <name>Mg(2+)</name>
        <dbReference type="ChEBI" id="CHEBI:18420"/>
    </ligand>
</feature>
<dbReference type="FunFam" id="3.40.120.10:FF:000001">
    <property type="entry name" value="Phosphoglucosamine mutase"/>
    <property type="match status" value="1"/>
</dbReference>